<accession>A0ABW7HIX5</accession>
<sequence length="111" mass="11772">MSSIRATVGATLLALASAAGAQQQGPKQPSPEELKQIMEASMGAMVPMMGRMTEAMIDAQLRTAEKPETAARIASFKKNLYDALVKQGFSQDQAFQIVLNTSLPSATPSSK</sequence>
<evidence type="ECO:0000313" key="3">
    <source>
        <dbReference type="Proteomes" id="UP001606134"/>
    </source>
</evidence>
<evidence type="ECO:0000313" key="2">
    <source>
        <dbReference type="EMBL" id="MFG6489883.1"/>
    </source>
</evidence>
<feature type="signal peptide" evidence="1">
    <location>
        <begin position="1"/>
        <end position="21"/>
    </location>
</feature>
<dbReference type="EMBL" id="JBIGIC010000016">
    <property type="protein sequence ID" value="MFG6489883.1"/>
    <property type="molecule type" value="Genomic_DNA"/>
</dbReference>
<feature type="chain" id="PRO_5047267350" description="DUF4168 domain-containing protein" evidence="1">
    <location>
        <begin position="22"/>
        <end position="111"/>
    </location>
</feature>
<keyword evidence="3" id="KW-1185">Reference proteome</keyword>
<keyword evidence="1" id="KW-0732">Signal</keyword>
<proteinExistence type="predicted"/>
<comment type="caution">
    <text evidence="2">The sequence shown here is derived from an EMBL/GenBank/DDBJ whole genome shotgun (WGS) entry which is preliminary data.</text>
</comment>
<name>A0ABW7HIX5_9BURK</name>
<organism evidence="2 3">
    <name type="scientific">Pelomonas candidula</name>
    <dbReference type="NCBI Taxonomy" id="3299025"/>
    <lineage>
        <taxon>Bacteria</taxon>
        <taxon>Pseudomonadati</taxon>
        <taxon>Pseudomonadota</taxon>
        <taxon>Betaproteobacteria</taxon>
        <taxon>Burkholderiales</taxon>
        <taxon>Sphaerotilaceae</taxon>
        <taxon>Roseateles</taxon>
    </lineage>
</organism>
<dbReference type="RefSeq" id="WP_394416428.1">
    <property type="nucleotide sequence ID" value="NZ_JBIGIC010000016.1"/>
</dbReference>
<evidence type="ECO:0000256" key="1">
    <source>
        <dbReference type="SAM" id="SignalP"/>
    </source>
</evidence>
<gene>
    <name evidence="2" type="ORF">ACG04R_24620</name>
</gene>
<dbReference type="Proteomes" id="UP001606134">
    <property type="component" value="Unassembled WGS sequence"/>
</dbReference>
<reference evidence="2 3" key="1">
    <citation type="submission" date="2024-08" db="EMBL/GenBank/DDBJ databases">
        <authorList>
            <person name="Lu H."/>
        </authorList>
    </citation>
    <scope>NUCLEOTIDE SEQUENCE [LARGE SCALE GENOMIC DNA]</scope>
    <source>
        <strain evidence="2 3">BYS78W</strain>
    </source>
</reference>
<evidence type="ECO:0008006" key="4">
    <source>
        <dbReference type="Google" id="ProtNLM"/>
    </source>
</evidence>
<protein>
    <recommendedName>
        <fullName evidence="4">DUF4168 domain-containing protein</fullName>
    </recommendedName>
</protein>